<dbReference type="Proteomes" id="UP000002878">
    <property type="component" value="Chromosome"/>
</dbReference>
<gene>
    <name evidence="1" type="ORF">MUS_3750</name>
</gene>
<evidence type="ECO:0000313" key="1">
    <source>
        <dbReference type="EMBL" id="AFJ63613.1"/>
    </source>
</evidence>
<proteinExistence type="predicted"/>
<dbReference type="KEGG" id="bqy:MUS_3750"/>
<evidence type="ECO:0000313" key="2">
    <source>
        <dbReference type="Proteomes" id="UP000002878"/>
    </source>
</evidence>
<reference evidence="1 2" key="1">
    <citation type="journal article" date="2012" name="J. Biotechnol.">
        <title>Genome sequence of the plant growth promoting strain Bacillus amyloliquefaciens subsp. plantarum B9601-Y2 and expression of mersacidin and other secondary metabolites.</title>
        <authorList>
            <person name="He P."/>
            <person name="Hao K."/>
            <person name="Blom J."/>
            <person name="Ruckert C."/>
            <person name="Vater J."/>
            <person name="Mao Z."/>
            <person name="Wu Y."/>
            <person name="Hou M."/>
            <person name="He P."/>
            <person name="He Y."/>
            <person name="Borriss R."/>
        </authorList>
    </citation>
    <scope>NUCLEOTIDE SEQUENCE [LARGE SCALE GENOMIC DNA]</scope>
    <source>
        <strain evidence="1">Y2</strain>
    </source>
</reference>
<dbReference type="EMBL" id="CP003332">
    <property type="protein sequence ID" value="AFJ63613.1"/>
    <property type="molecule type" value="Genomic_DNA"/>
</dbReference>
<dbReference type="HOGENOM" id="CLU_2646710_0_0_9"/>
<accession>I2CAD9</accession>
<sequence>MATNVKEGQNTASPFFTPASRRARWMAAVPELTAAALFTPAYSASRASNELTSGPSGAIQLERKASAMYSCSFPLI</sequence>
<organism evidence="1 2">
    <name type="scientific">Bacillus amyloliquefaciens (strain Y2)</name>
    <name type="common">Bacillus amyloliquefaciens subsp. plantarum (strain B9601-Y2)</name>
    <dbReference type="NCBI Taxonomy" id="1155777"/>
    <lineage>
        <taxon>Bacteria</taxon>
        <taxon>Bacillati</taxon>
        <taxon>Bacillota</taxon>
        <taxon>Bacilli</taxon>
        <taxon>Bacillales</taxon>
        <taxon>Bacillaceae</taxon>
        <taxon>Bacillus</taxon>
        <taxon>Bacillus amyloliquefaciens group</taxon>
    </lineage>
</organism>
<dbReference type="AlphaFoldDB" id="I2CAD9"/>
<name>I2CAD9_BACAY</name>
<protein>
    <submittedName>
        <fullName evidence="1">Uncharacterized protein</fullName>
    </submittedName>
</protein>